<gene>
    <name evidence="1" type="ORF">GSLYS_00012310001</name>
</gene>
<keyword evidence="2" id="KW-1185">Reference proteome</keyword>
<reference evidence="1 2" key="1">
    <citation type="submission" date="2024-04" db="EMBL/GenBank/DDBJ databases">
        <authorList>
            <consortium name="Genoscope - CEA"/>
            <person name="William W."/>
        </authorList>
    </citation>
    <scope>NUCLEOTIDE SEQUENCE [LARGE SCALE GENOMIC DNA]</scope>
</reference>
<sequence length="156" mass="17730">ELPQDDANCLSYEEDVFLLDKMSCFHGTQGTYVLNEDFATSTEQSLHTGAHGFGQGNSKFYVCHEISDRKQLSQNGSIHQPTEALYTPNTRLKTTNFVNDIGHDTVLNPFQPYAVENKSRILVHEDYYTTQNKSGADNIVRLTESCHECPNRFYKT</sequence>
<dbReference type="EMBL" id="CAXITT010000300">
    <property type="protein sequence ID" value="CAL1538489.1"/>
    <property type="molecule type" value="Genomic_DNA"/>
</dbReference>
<comment type="caution">
    <text evidence="1">The sequence shown here is derived from an EMBL/GenBank/DDBJ whole genome shotgun (WGS) entry which is preliminary data.</text>
</comment>
<accession>A0AAV2HWA1</accession>
<proteinExistence type="predicted"/>
<dbReference type="Proteomes" id="UP001497497">
    <property type="component" value="Unassembled WGS sequence"/>
</dbReference>
<evidence type="ECO:0000313" key="1">
    <source>
        <dbReference type="EMBL" id="CAL1538489.1"/>
    </source>
</evidence>
<dbReference type="AlphaFoldDB" id="A0AAV2HWA1"/>
<feature type="non-terminal residue" evidence="1">
    <location>
        <position position="156"/>
    </location>
</feature>
<protein>
    <submittedName>
        <fullName evidence="1">Uncharacterized protein</fullName>
    </submittedName>
</protein>
<evidence type="ECO:0000313" key="2">
    <source>
        <dbReference type="Proteomes" id="UP001497497"/>
    </source>
</evidence>
<feature type="non-terminal residue" evidence="1">
    <location>
        <position position="1"/>
    </location>
</feature>
<name>A0AAV2HWA1_LYMST</name>
<organism evidence="1 2">
    <name type="scientific">Lymnaea stagnalis</name>
    <name type="common">Great pond snail</name>
    <name type="synonym">Helix stagnalis</name>
    <dbReference type="NCBI Taxonomy" id="6523"/>
    <lineage>
        <taxon>Eukaryota</taxon>
        <taxon>Metazoa</taxon>
        <taxon>Spiralia</taxon>
        <taxon>Lophotrochozoa</taxon>
        <taxon>Mollusca</taxon>
        <taxon>Gastropoda</taxon>
        <taxon>Heterobranchia</taxon>
        <taxon>Euthyneura</taxon>
        <taxon>Panpulmonata</taxon>
        <taxon>Hygrophila</taxon>
        <taxon>Lymnaeoidea</taxon>
        <taxon>Lymnaeidae</taxon>
        <taxon>Lymnaea</taxon>
    </lineage>
</organism>